<dbReference type="Gene3D" id="1.20.1280.50">
    <property type="match status" value="1"/>
</dbReference>
<evidence type="ECO:0000313" key="2">
    <source>
        <dbReference type="Proteomes" id="UP000489600"/>
    </source>
</evidence>
<proteinExistence type="predicted"/>
<protein>
    <recommendedName>
        <fullName evidence="3">F-box domain-containing protein</fullName>
    </recommendedName>
</protein>
<dbReference type="EMBL" id="CABITT030000003">
    <property type="protein sequence ID" value="VVA99017.1"/>
    <property type="molecule type" value="Genomic_DNA"/>
</dbReference>
<evidence type="ECO:0000313" key="1">
    <source>
        <dbReference type="EMBL" id="VVA99017.1"/>
    </source>
</evidence>
<gene>
    <name evidence="1" type="ORF">ANE_LOCUS9462</name>
</gene>
<keyword evidence="2" id="KW-1185">Reference proteome</keyword>
<name>A0A565BBL0_9BRAS</name>
<dbReference type="PANTHER" id="PTHR48155:SF1">
    <property type="entry name" value="F-BOX DOMAIN-CONTAINING PROTEIN"/>
    <property type="match status" value="1"/>
</dbReference>
<accession>A0A565BBL0</accession>
<sequence length="105" mass="12347">MNQNKDNVEPTIEDVSPFEKLREDLLIEILIRVPISEWEHVSSVRKQWASLFRGECLWHTALNRTYPLASRTQRWIGPIRQGLSKRLISMKMLAEKCCDRILSII</sequence>
<evidence type="ECO:0008006" key="3">
    <source>
        <dbReference type="Google" id="ProtNLM"/>
    </source>
</evidence>
<reference evidence="1" key="1">
    <citation type="submission" date="2019-07" db="EMBL/GenBank/DDBJ databases">
        <authorList>
            <person name="Dittberner H."/>
        </authorList>
    </citation>
    <scope>NUCLEOTIDE SEQUENCE [LARGE SCALE GENOMIC DNA]</scope>
</reference>
<dbReference type="SUPFAM" id="SSF81383">
    <property type="entry name" value="F-box domain"/>
    <property type="match status" value="1"/>
</dbReference>
<dbReference type="OrthoDB" id="1647530at2759"/>
<dbReference type="AlphaFoldDB" id="A0A565BBL0"/>
<dbReference type="PANTHER" id="PTHR48155">
    <property type="entry name" value="OS09G0497600 PROTEIN"/>
    <property type="match status" value="1"/>
</dbReference>
<organism evidence="1 2">
    <name type="scientific">Arabis nemorensis</name>
    <dbReference type="NCBI Taxonomy" id="586526"/>
    <lineage>
        <taxon>Eukaryota</taxon>
        <taxon>Viridiplantae</taxon>
        <taxon>Streptophyta</taxon>
        <taxon>Embryophyta</taxon>
        <taxon>Tracheophyta</taxon>
        <taxon>Spermatophyta</taxon>
        <taxon>Magnoliopsida</taxon>
        <taxon>eudicotyledons</taxon>
        <taxon>Gunneridae</taxon>
        <taxon>Pentapetalae</taxon>
        <taxon>rosids</taxon>
        <taxon>malvids</taxon>
        <taxon>Brassicales</taxon>
        <taxon>Brassicaceae</taxon>
        <taxon>Arabideae</taxon>
        <taxon>Arabis</taxon>
    </lineage>
</organism>
<comment type="caution">
    <text evidence="1">The sequence shown here is derived from an EMBL/GenBank/DDBJ whole genome shotgun (WGS) entry which is preliminary data.</text>
</comment>
<dbReference type="InterPro" id="IPR036047">
    <property type="entry name" value="F-box-like_dom_sf"/>
</dbReference>
<dbReference type="Proteomes" id="UP000489600">
    <property type="component" value="Unassembled WGS sequence"/>
</dbReference>